<feature type="domain" description="Pterin-binding" evidence="2">
    <location>
        <begin position="1"/>
        <end position="247"/>
    </location>
</feature>
<dbReference type="InterPro" id="IPR006390">
    <property type="entry name" value="DHP_synth_dom"/>
</dbReference>
<accession>A0A7G9S7Z5</accession>
<comment type="similarity">
    <text evidence="1">Belongs to the DHPS family.</text>
</comment>
<protein>
    <submittedName>
        <fullName evidence="3">Dihydropteroate synthase</fullName>
        <ecNumber evidence="3">2.5.1.15</ecNumber>
    </submittedName>
</protein>
<dbReference type="EMBL" id="CP060716">
    <property type="protein sequence ID" value="QNN63970.1"/>
    <property type="molecule type" value="Genomic_DNA"/>
</dbReference>
<name>A0A7G9S7Z5_9MICO</name>
<dbReference type="NCBIfam" id="TIGR01496">
    <property type="entry name" value="DHPS"/>
    <property type="match status" value="1"/>
</dbReference>
<dbReference type="Gene3D" id="3.20.20.20">
    <property type="entry name" value="Dihydropteroate synthase-like"/>
    <property type="match status" value="1"/>
</dbReference>
<organism evidence="3 4">
    <name type="scientific">Leucobacter denitrificans</name>
    <dbReference type="NCBI Taxonomy" id="683042"/>
    <lineage>
        <taxon>Bacteria</taxon>
        <taxon>Bacillati</taxon>
        <taxon>Actinomycetota</taxon>
        <taxon>Actinomycetes</taxon>
        <taxon>Micrococcales</taxon>
        <taxon>Microbacteriaceae</taxon>
        <taxon>Leucobacter</taxon>
    </lineage>
</organism>
<reference evidence="3 4" key="1">
    <citation type="submission" date="2020-08" db="EMBL/GenBank/DDBJ databases">
        <title>Genome sequence of Leucobacter denitrificans KACC 14055T.</title>
        <authorList>
            <person name="Hyun D.-W."/>
            <person name="Bae J.-W."/>
        </authorList>
    </citation>
    <scope>NUCLEOTIDE SEQUENCE [LARGE SCALE GENOMIC DNA]</scope>
    <source>
        <strain evidence="3 4">KACC 14055</strain>
    </source>
</reference>
<dbReference type="PANTHER" id="PTHR20941:SF8">
    <property type="entry name" value="INACTIVE DIHYDROPTEROATE SYNTHASE 2"/>
    <property type="match status" value="1"/>
</dbReference>
<evidence type="ECO:0000256" key="1">
    <source>
        <dbReference type="ARBA" id="ARBA00009503"/>
    </source>
</evidence>
<dbReference type="EC" id="2.5.1.15" evidence="3"/>
<dbReference type="Proteomes" id="UP000515934">
    <property type="component" value="Chromosome"/>
</dbReference>
<dbReference type="Pfam" id="PF00809">
    <property type="entry name" value="Pterin_bind"/>
    <property type="match status" value="1"/>
</dbReference>
<dbReference type="InterPro" id="IPR011005">
    <property type="entry name" value="Dihydropteroate_synth-like_sf"/>
</dbReference>
<keyword evidence="3" id="KW-0808">Transferase</keyword>
<dbReference type="KEGG" id="ldn:H9L06_07715"/>
<dbReference type="CDD" id="cd00739">
    <property type="entry name" value="DHPS"/>
    <property type="match status" value="1"/>
</dbReference>
<dbReference type="InterPro" id="IPR045031">
    <property type="entry name" value="DHP_synth-like"/>
</dbReference>
<dbReference type="InterPro" id="IPR000489">
    <property type="entry name" value="Pterin-binding_dom"/>
</dbReference>
<evidence type="ECO:0000259" key="2">
    <source>
        <dbReference type="PROSITE" id="PS50972"/>
    </source>
</evidence>
<proteinExistence type="inferred from homology"/>
<dbReference type="PROSITE" id="PS50972">
    <property type="entry name" value="PTERIN_BINDING"/>
    <property type="match status" value="1"/>
</dbReference>
<keyword evidence="4" id="KW-1185">Reference proteome</keyword>
<evidence type="ECO:0000313" key="3">
    <source>
        <dbReference type="EMBL" id="QNN63970.1"/>
    </source>
</evidence>
<dbReference type="GO" id="GO:0004156">
    <property type="term" value="F:dihydropteroate synthase activity"/>
    <property type="evidence" value="ECO:0007669"/>
    <property type="project" value="UniProtKB-EC"/>
</dbReference>
<gene>
    <name evidence="3" type="primary">folP</name>
    <name evidence="3" type="ORF">H9L06_07715</name>
</gene>
<dbReference type="SUPFAM" id="SSF51717">
    <property type="entry name" value="Dihydropteroate synthetase-like"/>
    <property type="match status" value="1"/>
</dbReference>
<sequence length="288" mass="31427">MAIVNRTPDSFYDRGATFELDAAVQAGVRAFEHGADLLDVGGVKFAPGPPLPVDEEADRVVPFVRELAPHGPVSVDTFHPEVARRAIEAGAAVVNDTTGLHDPAMADIVADSDALLIIAHSVAKPRTRLVGPVYEDIVAEVREFLESRVELALARGVRPEQIIVDPGHDLNKNTLHSLEITRRLEEFANMGYPLLVALSNKDFIGESLHRERSERLSGSLSSAVWCATQGARIVRVHNVPETVDAIHMFEAIQGWRRPAYLRHNMPVLGAEARPEPAQPQSVNSEVSV</sequence>
<dbReference type="GO" id="GO:0009396">
    <property type="term" value="P:folic acid-containing compound biosynthetic process"/>
    <property type="evidence" value="ECO:0007669"/>
    <property type="project" value="InterPro"/>
</dbReference>
<dbReference type="PANTHER" id="PTHR20941">
    <property type="entry name" value="FOLATE SYNTHESIS PROTEINS"/>
    <property type="match status" value="1"/>
</dbReference>
<dbReference type="GO" id="GO:0005829">
    <property type="term" value="C:cytosol"/>
    <property type="evidence" value="ECO:0007669"/>
    <property type="project" value="TreeGrafter"/>
</dbReference>
<dbReference type="AlphaFoldDB" id="A0A7G9S7Z5"/>
<evidence type="ECO:0000313" key="4">
    <source>
        <dbReference type="Proteomes" id="UP000515934"/>
    </source>
</evidence>